<gene>
    <name evidence="3" type="ORF">Acr_00g0075790</name>
</gene>
<feature type="domain" description="G-patch" evidence="2">
    <location>
        <begin position="284"/>
        <end position="311"/>
    </location>
</feature>
<feature type="domain" description="G-patch" evidence="2">
    <location>
        <begin position="209"/>
        <end position="255"/>
    </location>
</feature>
<dbReference type="Pfam" id="PF01585">
    <property type="entry name" value="G-patch"/>
    <property type="match status" value="2"/>
</dbReference>
<proteinExistence type="predicted"/>
<dbReference type="EMBL" id="BJWL01000384">
    <property type="protein sequence ID" value="GFS41686.1"/>
    <property type="molecule type" value="Genomic_DNA"/>
</dbReference>
<dbReference type="GO" id="GO:0003676">
    <property type="term" value="F:nucleic acid binding"/>
    <property type="evidence" value="ECO:0007669"/>
    <property type="project" value="InterPro"/>
</dbReference>
<organism evidence="3 4">
    <name type="scientific">Actinidia rufa</name>
    <dbReference type="NCBI Taxonomy" id="165716"/>
    <lineage>
        <taxon>Eukaryota</taxon>
        <taxon>Viridiplantae</taxon>
        <taxon>Streptophyta</taxon>
        <taxon>Embryophyta</taxon>
        <taxon>Tracheophyta</taxon>
        <taxon>Spermatophyta</taxon>
        <taxon>Magnoliopsida</taxon>
        <taxon>eudicotyledons</taxon>
        <taxon>Gunneridae</taxon>
        <taxon>Pentapetalae</taxon>
        <taxon>asterids</taxon>
        <taxon>Ericales</taxon>
        <taxon>Actinidiaceae</taxon>
        <taxon>Actinidia</taxon>
    </lineage>
</organism>
<protein>
    <submittedName>
        <fullName evidence="3">D111/G-patch domain-containing protein</fullName>
    </submittedName>
</protein>
<accession>A0A7J0DSR2</accession>
<dbReference type="OrthoDB" id="29523at2759"/>
<evidence type="ECO:0000313" key="3">
    <source>
        <dbReference type="EMBL" id="GFS41686.1"/>
    </source>
</evidence>
<dbReference type="PROSITE" id="PS50174">
    <property type="entry name" value="G_PATCH"/>
    <property type="match status" value="2"/>
</dbReference>
<dbReference type="PANTHER" id="PTHR47423:SF2">
    <property type="entry name" value="PROTEIN SQS1"/>
    <property type="match status" value="1"/>
</dbReference>
<evidence type="ECO:0000313" key="4">
    <source>
        <dbReference type="Proteomes" id="UP000585474"/>
    </source>
</evidence>
<comment type="caution">
    <text evidence="3">The sequence shown here is derived from an EMBL/GenBank/DDBJ whole genome shotgun (WGS) entry which is preliminary data.</text>
</comment>
<evidence type="ECO:0000256" key="1">
    <source>
        <dbReference type="SAM" id="MobiDB-lite"/>
    </source>
</evidence>
<dbReference type="SMART" id="SM00443">
    <property type="entry name" value="G_patch"/>
    <property type="match status" value="2"/>
</dbReference>
<keyword evidence="4" id="KW-1185">Reference proteome</keyword>
<sequence>MLPGTWNVPVQRLAAIYRLGSGCQGSGKKRFVTVMRTQQTCMPSSSDKLRLEKVPSPNTALSLFFFLCILLHCSQPKIIAAYTFQLIRAGDEDADFAFNSVKSVKGERNRSKKAVKGNGLSLLGELQSTSRKSLNNSANYRASGEASKKKRNGKAVSFSSQPISFVSSGILQSETMEIRTIDSKETNETSQDNKGVGSSSTYGAFELHTTGFGSKMMAKMGFVEGGGLGKDGQGRAEPIEAIQRPKSLGLGAESSGTSSTLLKTETKKFGKNEPKGFASFEKHTKGFGSKMMAKMGFVEGMGLGRDSQVSVFVTLFLSDRDPPVIGVRSKAYHVDYQFLALVPYSLDCVAVKFGSEPLFEEYHVEASLILSI</sequence>
<reference evidence="4" key="1">
    <citation type="submission" date="2019-07" db="EMBL/GenBank/DDBJ databases">
        <title>De Novo Assembly of kiwifruit Actinidia rufa.</title>
        <authorList>
            <person name="Sugita-Konishi S."/>
            <person name="Sato K."/>
            <person name="Mori E."/>
            <person name="Abe Y."/>
            <person name="Kisaki G."/>
            <person name="Hamano K."/>
            <person name="Suezawa K."/>
            <person name="Otani M."/>
            <person name="Fukuda T."/>
            <person name="Manabe T."/>
            <person name="Gomi K."/>
            <person name="Tabuchi M."/>
            <person name="Akimitsu K."/>
            <person name="Kataoka I."/>
        </authorList>
    </citation>
    <scope>NUCLEOTIDE SEQUENCE [LARGE SCALE GENOMIC DNA]</scope>
    <source>
        <strain evidence="4">cv. Fuchu</strain>
    </source>
</reference>
<dbReference type="InterPro" id="IPR000467">
    <property type="entry name" value="G_patch_dom"/>
</dbReference>
<name>A0A7J0DSR2_9ERIC</name>
<dbReference type="AlphaFoldDB" id="A0A7J0DSR2"/>
<dbReference type="Proteomes" id="UP000585474">
    <property type="component" value="Unassembled WGS sequence"/>
</dbReference>
<dbReference type="PANTHER" id="PTHR47423">
    <property type="entry name" value="G-PATCH DOMAIN CONTAINING PROTEIN"/>
    <property type="match status" value="1"/>
</dbReference>
<feature type="region of interest" description="Disordered" evidence="1">
    <location>
        <begin position="133"/>
        <end position="155"/>
    </location>
</feature>
<evidence type="ECO:0000259" key="2">
    <source>
        <dbReference type="PROSITE" id="PS50174"/>
    </source>
</evidence>